<keyword evidence="2" id="KW-1015">Disulfide bond</keyword>
<evidence type="ECO:0000313" key="6">
    <source>
        <dbReference type="Proteomes" id="UP000887566"/>
    </source>
</evidence>
<dbReference type="SMART" id="SM00328">
    <property type="entry name" value="BPI1"/>
    <property type="match status" value="1"/>
</dbReference>
<comment type="similarity">
    <text evidence="1">Belongs to the BPI/LBP/Plunc superfamily. BPI/LBP family.</text>
</comment>
<dbReference type="GO" id="GO:0008289">
    <property type="term" value="F:lipid binding"/>
    <property type="evidence" value="ECO:0007669"/>
    <property type="project" value="InterPro"/>
</dbReference>
<feature type="chain" id="PRO_5038100669" evidence="3">
    <location>
        <begin position="20"/>
        <end position="592"/>
    </location>
</feature>
<dbReference type="InterPro" id="IPR017942">
    <property type="entry name" value="Lipid-bd_serum_glycop_N"/>
</dbReference>
<dbReference type="AlphaFoldDB" id="A0A914VVY6"/>
<proteinExistence type="inferred from homology"/>
<keyword evidence="3" id="KW-0732">Signal</keyword>
<feature type="domain" description="Lipid-binding serum glycoprotein C-terminal" evidence="5">
    <location>
        <begin position="359"/>
        <end position="567"/>
    </location>
</feature>
<dbReference type="PANTHER" id="PTHR10504">
    <property type="entry name" value="BACTERICIDAL PERMEABILITY-INCREASING BPI PROTEIN-RELATED"/>
    <property type="match status" value="1"/>
</dbReference>
<evidence type="ECO:0000313" key="7">
    <source>
        <dbReference type="WBParaSite" id="PSAMB.scaffold2614size22211.g18461.t1"/>
    </source>
</evidence>
<accession>A0A914VVY6</accession>
<keyword evidence="6" id="KW-1185">Reference proteome</keyword>
<evidence type="ECO:0000256" key="3">
    <source>
        <dbReference type="SAM" id="SignalP"/>
    </source>
</evidence>
<dbReference type="InterPro" id="IPR017943">
    <property type="entry name" value="Bactericidal_perm-incr_a/b_dom"/>
</dbReference>
<protein>
    <submittedName>
        <fullName evidence="7">Uncharacterized protein</fullName>
    </submittedName>
</protein>
<dbReference type="PANTHER" id="PTHR10504:SF137">
    <property type="entry name" value="BPI FOLD-CONTAINING FAMILY C PROTEIN"/>
    <property type="match status" value="1"/>
</dbReference>
<dbReference type="SMART" id="SM00329">
    <property type="entry name" value="BPI2"/>
    <property type="match status" value="1"/>
</dbReference>
<dbReference type="Pfam" id="PF02886">
    <property type="entry name" value="LBP_BPI_CETP_C"/>
    <property type="match status" value="1"/>
</dbReference>
<organism evidence="6 7">
    <name type="scientific">Plectus sambesii</name>
    <dbReference type="NCBI Taxonomy" id="2011161"/>
    <lineage>
        <taxon>Eukaryota</taxon>
        <taxon>Metazoa</taxon>
        <taxon>Ecdysozoa</taxon>
        <taxon>Nematoda</taxon>
        <taxon>Chromadorea</taxon>
        <taxon>Plectida</taxon>
        <taxon>Plectina</taxon>
        <taxon>Plectoidea</taxon>
        <taxon>Plectidae</taxon>
        <taxon>Plectus</taxon>
    </lineage>
</organism>
<feature type="domain" description="Lipid-binding serum glycoprotein N-terminal" evidence="4">
    <location>
        <begin position="41"/>
        <end position="300"/>
    </location>
</feature>
<sequence>MRGFLGFVQFCVLIIHVTGQDVIHPKLKTGTKPENPGMRLRLMPTGLAFLREFGMKVISQEVPRIVLPSITENVDGARVTIKGARIDKYWAPEEYNLDLHPPNRFVWSMNQMHVRSTGQFQYGLRVAPASSPLLNAGGLFGRLGSTILDTAASFPLLQTEAEVSGTFEALLGEMSMAISVALSSTQAGAPFVQIDSCQLAIGYIDMNVRNTGILTDLVINTLKNLLTLRIKPMIEQRMCERIQSIIGKDVNRIMATMPLNVRLDQQQYDIIGSTLDNAGLPSGRPGVSKRLNKQIPKIDTSALNFIQNLRNQPMSIDYRLITSPFIDTGTITMFCKGEISWLGRGGTPFYPPDITVPLPQGAEMIQFFGTDYIANSMMYHAFQQKFLEMIIGPESSKQLSGMLKTTCDSGFCLGDVLGELGTAYPNREVEVRFSADKAPALFFEEGKATIGVTGFVRIFVRGNKTLGPKIMIVKTRMAMDANVYLDIYGNHIRGNATVDTLDFVLLETRIGGVTQDVMSDLGLFGAEFLGSLLTDIFQRGILIPTVQGVQLQNPTLSFHHRYVMIKSNFAVNEQYLIGIISGAVQQSIKNSG</sequence>
<evidence type="ECO:0000259" key="4">
    <source>
        <dbReference type="SMART" id="SM00328"/>
    </source>
</evidence>
<dbReference type="Gene3D" id="3.15.10.10">
    <property type="entry name" value="Bactericidal permeability-increasing protein, domain 1"/>
    <property type="match status" value="2"/>
</dbReference>
<evidence type="ECO:0000259" key="5">
    <source>
        <dbReference type="SMART" id="SM00329"/>
    </source>
</evidence>
<feature type="signal peptide" evidence="3">
    <location>
        <begin position="1"/>
        <end position="19"/>
    </location>
</feature>
<dbReference type="InterPro" id="IPR001124">
    <property type="entry name" value="Lipid-bd_serum_glycop_C"/>
</dbReference>
<dbReference type="Gene3D" id="3.15.20.10">
    <property type="entry name" value="Bactericidal permeability-increasing protein, domain 2"/>
    <property type="match status" value="1"/>
</dbReference>
<evidence type="ECO:0000256" key="1">
    <source>
        <dbReference type="ARBA" id="ARBA00007292"/>
    </source>
</evidence>
<dbReference type="InterPro" id="IPR032942">
    <property type="entry name" value="BPI/LBP/Plunc"/>
</dbReference>
<dbReference type="GO" id="GO:0005615">
    <property type="term" value="C:extracellular space"/>
    <property type="evidence" value="ECO:0007669"/>
    <property type="project" value="TreeGrafter"/>
</dbReference>
<name>A0A914VVY6_9BILA</name>
<evidence type="ECO:0000256" key="2">
    <source>
        <dbReference type="ARBA" id="ARBA00023157"/>
    </source>
</evidence>
<reference evidence="7" key="1">
    <citation type="submission" date="2022-11" db="UniProtKB">
        <authorList>
            <consortium name="WormBaseParasite"/>
        </authorList>
    </citation>
    <scope>IDENTIFICATION</scope>
</reference>
<dbReference type="Pfam" id="PF01273">
    <property type="entry name" value="LBP_BPI_CETP"/>
    <property type="match status" value="1"/>
</dbReference>
<dbReference type="SUPFAM" id="SSF55394">
    <property type="entry name" value="Bactericidal permeability-increasing protein, BPI"/>
    <property type="match status" value="2"/>
</dbReference>
<dbReference type="Proteomes" id="UP000887566">
    <property type="component" value="Unplaced"/>
</dbReference>
<dbReference type="WBParaSite" id="PSAMB.scaffold2614size22211.g18461.t1">
    <property type="protein sequence ID" value="PSAMB.scaffold2614size22211.g18461.t1"/>
    <property type="gene ID" value="PSAMB.scaffold2614size22211.g18461"/>
</dbReference>